<sequence length="210" mass="24369">MANFFWVSSNTKQNYHWKKWSHLCVPTEEGGLGIRSLSDLEKSFTLKLWWKWKIGNSLWNSFIKARYKRDADSVPKLLDSAIWRRICSINSQALSICSTNPEGVCLWDLEDNGLFSFKSAYNFIRGEAGSSFLFKHCWHPKQQSKVKLFLWKLLTGGVKTLWNISFINVLYVGTFGKHIQIYGGEMQSSHLVPLSRFRLSKYTLNIGLYL</sequence>
<dbReference type="EMBL" id="CAMAPF010000982">
    <property type="protein sequence ID" value="CAH9134583.1"/>
    <property type="molecule type" value="Genomic_DNA"/>
</dbReference>
<dbReference type="Proteomes" id="UP001152523">
    <property type="component" value="Unassembled WGS sequence"/>
</dbReference>
<gene>
    <name evidence="2" type="ORF">CEPIT_LOCUS33839</name>
</gene>
<evidence type="ECO:0000313" key="2">
    <source>
        <dbReference type="EMBL" id="CAH9134583.1"/>
    </source>
</evidence>
<comment type="caution">
    <text evidence="2">The sequence shown here is derived from an EMBL/GenBank/DDBJ whole genome shotgun (WGS) entry which is preliminary data.</text>
</comment>
<dbReference type="InterPro" id="IPR026960">
    <property type="entry name" value="RVT-Znf"/>
</dbReference>
<name>A0AAV0FGT5_9ASTE</name>
<evidence type="ECO:0000313" key="3">
    <source>
        <dbReference type="Proteomes" id="UP001152523"/>
    </source>
</evidence>
<organism evidence="2 3">
    <name type="scientific">Cuscuta epithymum</name>
    <dbReference type="NCBI Taxonomy" id="186058"/>
    <lineage>
        <taxon>Eukaryota</taxon>
        <taxon>Viridiplantae</taxon>
        <taxon>Streptophyta</taxon>
        <taxon>Embryophyta</taxon>
        <taxon>Tracheophyta</taxon>
        <taxon>Spermatophyta</taxon>
        <taxon>Magnoliopsida</taxon>
        <taxon>eudicotyledons</taxon>
        <taxon>Gunneridae</taxon>
        <taxon>Pentapetalae</taxon>
        <taxon>asterids</taxon>
        <taxon>lamiids</taxon>
        <taxon>Solanales</taxon>
        <taxon>Convolvulaceae</taxon>
        <taxon>Cuscuteae</taxon>
        <taxon>Cuscuta</taxon>
        <taxon>Cuscuta subgen. Cuscuta</taxon>
    </lineage>
</organism>
<accession>A0AAV0FGT5</accession>
<proteinExistence type="predicted"/>
<dbReference type="Pfam" id="PF13966">
    <property type="entry name" value="zf-RVT"/>
    <property type="match status" value="1"/>
</dbReference>
<feature type="domain" description="Reverse transcriptase zinc-binding" evidence="1">
    <location>
        <begin position="115"/>
        <end position="164"/>
    </location>
</feature>
<evidence type="ECO:0000259" key="1">
    <source>
        <dbReference type="Pfam" id="PF13966"/>
    </source>
</evidence>
<reference evidence="2" key="1">
    <citation type="submission" date="2022-07" db="EMBL/GenBank/DDBJ databases">
        <authorList>
            <person name="Macas J."/>
            <person name="Novak P."/>
            <person name="Neumann P."/>
        </authorList>
    </citation>
    <scope>NUCLEOTIDE SEQUENCE</scope>
</reference>
<protein>
    <recommendedName>
        <fullName evidence="1">Reverse transcriptase zinc-binding domain-containing protein</fullName>
    </recommendedName>
</protein>
<dbReference type="AlphaFoldDB" id="A0AAV0FGT5"/>
<keyword evidence="3" id="KW-1185">Reference proteome</keyword>